<evidence type="ECO:0000256" key="1">
    <source>
        <dbReference type="SAM" id="MobiDB-lite"/>
    </source>
</evidence>
<proteinExistence type="predicted"/>
<sequence>MSISQSLYRRATQLFSAPASVPRVAFQSRSSSLFPTTTTATRLFSQNSPVAMSSSHSEPKTASVSSADATEQQQQQHASSSSETNTNINNGSPLALPPADEGAQKLDVSGSGGSVKLDHLGPLVVNQDGTLSRISNWDKMTEIEKKNTLRVLGKRNQQRMDALKAANNEGEKIE</sequence>
<evidence type="ECO:0008006" key="4">
    <source>
        <dbReference type="Google" id="ProtNLM"/>
    </source>
</evidence>
<feature type="compositionally biased region" description="Polar residues" evidence="1">
    <location>
        <begin position="45"/>
        <end position="64"/>
    </location>
</feature>
<keyword evidence="3" id="KW-1185">Reference proteome</keyword>
<name>A0ABR3X960_9EURO</name>
<feature type="region of interest" description="Disordered" evidence="1">
    <location>
        <begin position="45"/>
        <end position="119"/>
    </location>
</feature>
<evidence type="ECO:0000313" key="2">
    <source>
        <dbReference type="EMBL" id="KAL1872202.1"/>
    </source>
</evidence>
<dbReference type="PANTHER" id="PTHR39474">
    <property type="entry name" value="UNNAMED PRODUCT"/>
    <property type="match status" value="1"/>
</dbReference>
<dbReference type="Proteomes" id="UP001583193">
    <property type="component" value="Unassembled WGS sequence"/>
</dbReference>
<feature type="compositionally biased region" description="Low complexity" evidence="1">
    <location>
        <begin position="65"/>
        <end position="92"/>
    </location>
</feature>
<dbReference type="EMBL" id="JAVDPF010000025">
    <property type="protein sequence ID" value="KAL1872202.1"/>
    <property type="molecule type" value="Genomic_DNA"/>
</dbReference>
<accession>A0ABR3X960</accession>
<comment type="caution">
    <text evidence="2">The sequence shown here is derived from an EMBL/GenBank/DDBJ whole genome shotgun (WGS) entry which is preliminary data.</text>
</comment>
<protein>
    <recommendedName>
        <fullName evidence="4">Fungal specific transcription factor</fullName>
    </recommendedName>
</protein>
<gene>
    <name evidence="2" type="ORF">Plec18167_006805</name>
</gene>
<dbReference type="PANTHER" id="PTHR39474:SF1">
    <property type="entry name" value="FUNGAL SPECIFIC TRANSCRIPTION FACTOR"/>
    <property type="match status" value="1"/>
</dbReference>
<organism evidence="2 3">
    <name type="scientific">Paecilomyces lecythidis</name>
    <dbReference type="NCBI Taxonomy" id="3004212"/>
    <lineage>
        <taxon>Eukaryota</taxon>
        <taxon>Fungi</taxon>
        <taxon>Dikarya</taxon>
        <taxon>Ascomycota</taxon>
        <taxon>Pezizomycotina</taxon>
        <taxon>Eurotiomycetes</taxon>
        <taxon>Eurotiomycetidae</taxon>
        <taxon>Eurotiales</taxon>
        <taxon>Thermoascaceae</taxon>
        <taxon>Paecilomyces</taxon>
    </lineage>
</organism>
<evidence type="ECO:0000313" key="3">
    <source>
        <dbReference type="Proteomes" id="UP001583193"/>
    </source>
</evidence>
<reference evidence="2 3" key="1">
    <citation type="journal article" date="2024" name="IMA Fungus">
        <title>IMA Genome - F19 : A genome assembly and annotation guide to empower mycologists, including annotated draft genome sequences of Ceratocystis pirilliformis, Diaporthe australafricana, Fusarium ophioides, Paecilomyces lecythidis, and Sporothrix stenoceras.</title>
        <authorList>
            <person name="Aylward J."/>
            <person name="Wilson A.M."/>
            <person name="Visagie C.M."/>
            <person name="Spraker J."/>
            <person name="Barnes I."/>
            <person name="Buitendag C."/>
            <person name="Ceriani C."/>
            <person name="Del Mar Angel L."/>
            <person name="du Plessis D."/>
            <person name="Fuchs T."/>
            <person name="Gasser K."/>
            <person name="Kramer D."/>
            <person name="Li W."/>
            <person name="Munsamy K."/>
            <person name="Piso A."/>
            <person name="Price J.L."/>
            <person name="Sonnekus B."/>
            <person name="Thomas C."/>
            <person name="van der Nest A."/>
            <person name="van Dijk A."/>
            <person name="van Heerden A."/>
            <person name="van Vuuren N."/>
            <person name="Yilmaz N."/>
            <person name="Duong T.A."/>
            <person name="van der Merwe N.A."/>
            <person name="Wingfield M.J."/>
            <person name="Wingfield B.D."/>
        </authorList>
    </citation>
    <scope>NUCLEOTIDE SEQUENCE [LARGE SCALE GENOMIC DNA]</scope>
    <source>
        <strain evidence="2 3">CMW 18167</strain>
    </source>
</reference>